<name>A0ABV0UV43_9TELE</name>
<reference evidence="1 2" key="1">
    <citation type="submission" date="2021-06" db="EMBL/GenBank/DDBJ databases">
        <authorList>
            <person name="Palmer J.M."/>
        </authorList>
    </citation>
    <scope>NUCLEOTIDE SEQUENCE [LARGE SCALE GENOMIC DNA]</scope>
    <source>
        <strain evidence="2">if_2019</strain>
        <tissue evidence="1">Muscle</tissue>
    </source>
</reference>
<sequence>MRYFMTTIIAKLQFGFSLHLGGTGKTLLFESEPDHLVTAASEAFVESHLFWITGRMLAHSFLHAGPPTAGLSRAIIHALLNGDSEMTTVSSKWFAIINMQRFYGETNNLCYADCSLNWKNSLENSRTQSFSCLVISKQSQQ</sequence>
<organism evidence="1 2">
    <name type="scientific">Ilyodon furcidens</name>
    <name type="common">goldbreast splitfin</name>
    <dbReference type="NCBI Taxonomy" id="33524"/>
    <lineage>
        <taxon>Eukaryota</taxon>
        <taxon>Metazoa</taxon>
        <taxon>Chordata</taxon>
        <taxon>Craniata</taxon>
        <taxon>Vertebrata</taxon>
        <taxon>Euteleostomi</taxon>
        <taxon>Actinopterygii</taxon>
        <taxon>Neopterygii</taxon>
        <taxon>Teleostei</taxon>
        <taxon>Neoteleostei</taxon>
        <taxon>Acanthomorphata</taxon>
        <taxon>Ovalentaria</taxon>
        <taxon>Atherinomorphae</taxon>
        <taxon>Cyprinodontiformes</taxon>
        <taxon>Goodeidae</taxon>
        <taxon>Ilyodon</taxon>
    </lineage>
</organism>
<dbReference type="EMBL" id="JAHRIQ010083276">
    <property type="protein sequence ID" value="MEQ2248621.1"/>
    <property type="molecule type" value="Genomic_DNA"/>
</dbReference>
<evidence type="ECO:0000313" key="2">
    <source>
        <dbReference type="Proteomes" id="UP001482620"/>
    </source>
</evidence>
<gene>
    <name evidence="1" type="ORF">ILYODFUR_020845</name>
</gene>
<evidence type="ECO:0000313" key="1">
    <source>
        <dbReference type="EMBL" id="MEQ2248621.1"/>
    </source>
</evidence>
<comment type="caution">
    <text evidence="1">The sequence shown here is derived from an EMBL/GenBank/DDBJ whole genome shotgun (WGS) entry which is preliminary data.</text>
</comment>
<accession>A0ABV0UV43</accession>
<keyword evidence="2" id="KW-1185">Reference proteome</keyword>
<protein>
    <submittedName>
        <fullName evidence="1">Uncharacterized protein</fullName>
    </submittedName>
</protein>
<dbReference type="Proteomes" id="UP001482620">
    <property type="component" value="Unassembled WGS sequence"/>
</dbReference>
<proteinExistence type="predicted"/>